<evidence type="ECO:0000313" key="2">
    <source>
        <dbReference type="Proteomes" id="UP000183496"/>
    </source>
</evidence>
<reference evidence="1 2" key="1">
    <citation type="submission" date="2016-10" db="EMBL/GenBank/DDBJ databases">
        <authorList>
            <person name="Varghese N."/>
            <person name="Submissions S."/>
        </authorList>
    </citation>
    <scope>NUCLEOTIDE SEQUENCE [LARGE SCALE GENOMIC DNA]</scope>
    <source>
        <strain evidence="2">DSM 19823 / KCTC 23066 / CCTCC M 208030 / D25</strain>
    </source>
</reference>
<dbReference type="AlphaFoldDB" id="A0AAJ4W290"/>
<proteinExistence type="predicted"/>
<name>A0AAJ4W290_MYRPR</name>
<sequence length="221" mass="24920">MFLEVVISMLLCYIKGGKNSIKEYESPNMVAKSEEFQEELLQRIYSPLVKRFPHEKIDAFTECAYITNLTSKTKSTLFTGLKVLGWGLIGVRARYTQAANAAYLVLVGEDIHYILFIEGEQSDFFTITSSQLKRAKITPLSNVDKTTRMLATTGNKVSNKLVFEKDGKNIEIIFFDRVTNGTQGIPLSDSSSSITDILGKGRVMGIRFKERLLNQHPNLKH</sequence>
<comment type="caution">
    <text evidence="1">The sequence shown here is derived from an EMBL/GenBank/DDBJ whole genome shotgun (WGS) entry which is preliminary data.</text>
</comment>
<accession>A0AAJ4W290</accession>
<dbReference type="Proteomes" id="UP000183496">
    <property type="component" value="Unassembled WGS sequence"/>
</dbReference>
<gene>
    <name evidence="1" type="ORF">SAMN04488089_103103</name>
</gene>
<dbReference type="EMBL" id="FOFY01000003">
    <property type="protein sequence ID" value="SEQ42404.1"/>
    <property type="molecule type" value="Genomic_DNA"/>
</dbReference>
<organism evidence="1 2">
    <name type="scientific">Myroides profundi</name>
    <dbReference type="NCBI Taxonomy" id="480520"/>
    <lineage>
        <taxon>Bacteria</taxon>
        <taxon>Pseudomonadati</taxon>
        <taxon>Bacteroidota</taxon>
        <taxon>Flavobacteriia</taxon>
        <taxon>Flavobacteriales</taxon>
        <taxon>Flavobacteriaceae</taxon>
        <taxon>Myroides</taxon>
    </lineage>
</organism>
<evidence type="ECO:0000313" key="1">
    <source>
        <dbReference type="EMBL" id="SEQ42404.1"/>
    </source>
</evidence>
<keyword evidence="2" id="KW-1185">Reference proteome</keyword>
<protein>
    <submittedName>
        <fullName evidence="1">Uncharacterized protein</fullName>
    </submittedName>
</protein>